<name>A0A0D7BSD2_9AGAR</name>
<dbReference type="Proteomes" id="UP000054007">
    <property type="component" value="Unassembled WGS sequence"/>
</dbReference>
<dbReference type="PANTHER" id="PTHR44329:SF289">
    <property type="entry name" value="SERINE_THREONINE-PROTEIN KINASE VIK"/>
    <property type="match status" value="1"/>
</dbReference>
<dbReference type="InterPro" id="IPR000719">
    <property type="entry name" value="Prot_kinase_dom"/>
</dbReference>
<organism evidence="3 4">
    <name type="scientific">Cylindrobasidium torrendii FP15055 ss-10</name>
    <dbReference type="NCBI Taxonomy" id="1314674"/>
    <lineage>
        <taxon>Eukaryota</taxon>
        <taxon>Fungi</taxon>
        <taxon>Dikarya</taxon>
        <taxon>Basidiomycota</taxon>
        <taxon>Agaricomycotina</taxon>
        <taxon>Agaricomycetes</taxon>
        <taxon>Agaricomycetidae</taxon>
        <taxon>Agaricales</taxon>
        <taxon>Marasmiineae</taxon>
        <taxon>Physalacriaceae</taxon>
        <taxon>Cylindrobasidium</taxon>
    </lineage>
</organism>
<dbReference type="GO" id="GO:0004674">
    <property type="term" value="F:protein serine/threonine kinase activity"/>
    <property type="evidence" value="ECO:0007669"/>
    <property type="project" value="TreeGrafter"/>
</dbReference>
<dbReference type="Pfam" id="PF07714">
    <property type="entry name" value="PK_Tyr_Ser-Thr"/>
    <property type="match status" value="1"/>
</dbReference>
<dbReference type="InterPro" id="IPR016024">
    <property type="entry name" value="ARM-type_fold"/>
</dbReference>
<dbReference type="SUPFAM" id="SSF56112">
    <property type="entry name" value="Protein kinase-like (PK-like)"/>
    <property type="match status" value="1"/>
</dbReference>
<feature type="domain" description="Protein kinase" evidence="2">
    <location>
        <begin position="1"/>
        <end position="147"/>
    </location>
</feature>
<evidence type="ECO:0000313" key="3">
    <source>
        <dbReference type="EMBL" id="KIY73084.1"/>
    </source>
</evidence>
<protein>
    <submittedName>
        <fullName evidence="3">ARM repeat-containing protein</fullName>
    </submittedName>
</protein>
<evidence type="ECO:0000259" key="2">
    <source>
        <dbReference type="PROSITE" id="PS50011"/>
    </source>
</evidence>
<feature type="compositionally biased region" description="Polar residues" evidence="1">
    <location>
        <begin position="166"/>
        <end position="182"/>
    </location>
</feature>
<dbReference type="EMBL" id="KN880438">
    <property type="protein sequence ID" value="KIY73084.1"/>
    <property type="molecule type" value="Genomic_DNA"/>
</dbReference>
<dbReference type="PANTHER" id="PTHR44329">
    <property type="entry name" value="SERINE/THREONINE-PROTEIN KINASE TNNI3K-RELATED"/>
    <property type="match status" value="1"/>
</dbReference>
<dbReference type="STRING" id="1314674.A0A0D7BSD2"/>
<keyword evidence="4" id="KW-1185">Reference proteome</keyword>
<reference evidence="3 4" key="1">
    <citation type="journal article" date="2015" name="Fungal Genet. Biol.">
        <title>Evolution of novel wood decay mechanisms in Agaricales revealed by the genome sequences of Fistulina hepatica and Cylindrobasidium torrendii.</title>
        <authorList>
            <person name="Floudas D."/>
            <person name="Held B.W."/>
            <person name="Riley R."/>
            <person name="Nagy L.G."/>
            <person name="Koehler G."/>
            <person name="Ransdell A.S."/>
            <person name="Younus H."/>
            <person name="Chow J."/>
            <person name="Chiniquy J."/>
            <person name="Lipzen A."/>
            <person name="Tritt A."/>
            <person name="Sun H."/>
            <person name="Haridas S."/>
            <person name="LaButti K."/>
            <person name="Ohm R.A."/>
            <person name="Kues U."/>
            <person name="Blanchette R.A."/>
            <person name="Grigoriev I.V."/>
            <person name="Minto R.E."/>
            <person name="Hibbett D.S."/>
        </authorList>
    </citation>
    <scope>NUCLEOTIDE SEQUENCE [LARGE SCALE GENOMIC DNA]</scope>
    <source>
        <strain evidence="3 4">FP15055 ss-10</strain>
    </source>
</reference>
<proteinExistence type="predicted"/>
<dbReference type="InterPro" id="IPR001245">
    <property type="entry name" value="Ser-Thr/Tyr_kinase_cat_dom"/>
</dbReference>
<sequence length="818" mass="88771">MAFLHSECNLTHGSLRPSNVLIDDQGIARIAEPALVKLSPTKNSDAYRYYSPEAWKGTISKSSDTFAFAMTAYEVFTGAAPWGVLSEKHVYHLIVLENQRPERPEPEVEAEIGLTTDLWNILENAWHQDPRLRPSFKITSRLLYKLVADSRGRDISMENSFANMSVGSQEGLQRSLTTASQRTEIDIPPTYEASQTRDRPVSMAHTMAESAAGSSPPRLPQTLPLNVSSRRDFSPPRRQFSPSPGPSTPPNIRRGAPGLRASTSSDSYSSHSFDPQSLYPAETGMSHGRAVSMAISTRSSPDEYAESRWGQESMANSPQPFRQMLPGSPSPYGAVPHSAPMFSQQSGDASSVWEHNQHRRTFVSDQPARPTSPATLTDTSSTPSRSQGRSAVLLANALQAEVQAARSNPEAVDRLLEQIQQMACESEKDAEKLVTGGTMPTLVHLLKVRGAEPHRLDKVLITMGLLAYDSISANMLIRTNTTMVLIELFKTSNYEKIATLALWVLNRTCRSVDVSNTLIKQGLVRLILDQGLAPKTPLSTARMCAWTLGALIHNDQLADTISDLGGISETVSYLSRVSMAYEPDPEDVCAAMYAVGRISRSIKLAKALHRLGCITFMAQHLQHSMDPDVLMWTARAVGCMMRPNSGDMAKALLEAGVAHGLARLPSVLPTDEVRPLGSFAFAVQRFSCAEWGAGTRKQLVEAGVVDALLAGLRTVADEPHPQIHIEMALAVSFLGDVGGGSIRKEIINAGGVTILKNVGAKGDPEVAKACSMAVTTTTGGIWSRHASSAKTAMAHNWSGGCPEYHPACPVPLFEIDEI</sequence>
<dbReference type="AlphaFoldDB" id="A0A0D7BSD2"/>
<evidence type="ECO:0000256" key="1">
    <source>
        <dbReference type="SAM" id="MobiDB-lite"/>
    </source>
</evidence>
<dbReference type="GO" id="GO:0005524">
    <property type="term" value="F:ATP binding"/>
    <property type="evidence" value="ECO:0007669"/>
    <property type="project" value="InterPro"/>
</dbReference>
<dbReference type="Gene3D" id="1.25.10.10">
    <property type="entry name" value="Leucine-rich Repeat Variant"/>
    <property type="match status" value="1"/>
</dbReference>
<gene>
    <name evidence="3" type="ORF">CYLTODRAFT_271048</name>
</gene>
<evidence type="ECO:0000313" key="4">
    <source>
        <dbReference type="Proteomes" id="UP000054007"/>
    </source>
</evidence>
<dbReference type="OrthoDB" id="1668230at2759"/>
<feature type="compositionally biased region" description="Low complexity" evidence="1">
    <location>
        <begin position="262"/>
        <end position="277"/>
    </location>
</feature>
<dbReference type="InterPro" id="IPR011989">
    <property type="entry name" value="ARM-like"/>
</dbReference>
<feature type="region of interest" description="Disordered" evidence="1">
    <location>
        <begin position="166"/>
        <end position="388"/>
    </location>
</feature>
<dbReference type="SUPFAM" id="SSF48371">
    <property type="entry name" value="ARM repeat"/>
    <property type="match status" value="1"/>
</dbReference>
<dbReference type="Gene3D" id="1.10.510.10">
    <property type="entry name" value="Transferase(Phosphotransferase) domain 1"/>
    <property type="match status" value="1"/>
</dbReference>
<dbReference type="PROSITE" id="PS50011">
    <property type="entry name" value="PROTEIN_KINASE_DOM"/>
    <property type="match status" value="1"/>
</dbReference>
<feature type="compositionally biased region" description="Polar residues" evidence="1">
    <location>
        <begin position="372"/>
        <end position="388"/>
    </location>
</feature>
<dbReference type="InterPro" id="IPR051681">
    <property type="entry name" value="Ser/Thr_Kinases-Pseudokinases"/>
</dbReference>
<accession>A0A0D7BSD2</accession>
<dbReference type="InterPro" id="IPR011009">
    <property type="entry name" value="Kinase-like_dom_sf"/>
</dbReference>